<comment type="caution">
    <text evidence="2">The sequence shown here is derived from an EMBL/GenBank/DDBJ whole genome shotgun (WGS) entry which is preliminary data.</text>
</comment>
<evidence type="ECO:0000313" key="3">
    <source>
        <dbReference type="Proteomes" id="UP000535589"/>
    </source>
</evidence>
<dbReference type="EMBL" id="JABAIK010000009">
    <property type="protein sequence ID" value="NLS13360.1"/>
    <property type="molecule type" value="Genomic_DNA"/>
</dbReference>
<feature type="transmembrane region" description="Helical" evidence="1">
    <location>
        <begin position="24"/>
        <end position="42"/>
    </location>
</feature>
<evidence type="ECO:0000313" key="2">
    <source>
        <dbReference type="EMBL" id="NLS13360.1"/>
    </source>
</evidence>
<dbReference type="Proteomes" id="UP000535589">
    <property type="component" value="Unassembled WGS sequence"/>
</dbReference>
<protein>
    <submittedName>
        <fullName evidence="2">Uncharacterized protein</fullName>
    </submittedName>
</protein>
<keyword evidence="1" id="KW-1133">Transmembrane helix</keyword>
<keyword evidence="1" id="KW-0812">Transmembrane</keyword>
<keyword evidence="3" id="KW-1185">Reference proteome</keyword>
<dbReference type="AlphaFoldDB" id="A0A7X8YH98"/>
<name>A0A7X8YH98_9VIBR</name>
<keyword evidence="1" id="KW-0472">Membrane</keyword>
<proteinExistence type="predicted"/>
<evidence type="ECO:0000256" key="1">
    <source>
        <dbReference type="SAM" id="Phobius"/>
    </source>
</evidence>
<sequence length="48" mass="5093">MPVYLGYVLVGSLGAWLGIKVTGGVSRLLSAGAVVLVLYLLWKKGVFK</sequence>
<organism evidence="2 3">
    <name type="scientific">Vibrio agarilyticus</name>
    <dbReference type="NCBI Taxonomy" id="2726741"/>
    <lineage>
        <taxon>Bacteria</taxon>
        <taxon>Pseudomonadati</taxon>
        <taxon>Pseudomonadota</taxon>
        <taxon>Gammaproteobacteria</taxon>
        <taxon>Vibrionales</taxon>
        <taxon>Vibrionaceae</taxon>
        <taxon>Vibrio</taxon>
    </lineage>
</organism>
<reference evidence="2 3" key="1">
    <citation type="submission" date="2020-04" db="EMBL/GenBank/DDBJ databases">
        <title>Vibrio sp. SM6, a novel species isolated from seawater.</title>
        <authorList>
            <person name="Wang X."/>
        </authorList>
    </citation>
    <scope>NUCLEOTIDE SEQUENCE [LARGE SCALE GENOMIC DNA]</scope>
    <source>
        <strain evidence="2 3">SM6</strain>
    </source>
</reference>
<gene>
    <name evidence="2" type="ORF">HGP28_10695</name>
</gene>
<dbReference type="RefSeq" id="WP_168836452.1">
    <property type="nucleotide sequence ID" value="NZ_JABAIK010000009.1"/>
</dbReference>
<accession>A0A7X8YH98</accession>